<proteinExistence type="predicted"/>
<feature type="compositionally biased region" description="Basic and acidic residues" evidence="1">
    <location>
        <begin position="142"/>
        <end position="152"/>
    </location>
</feature>
<evidence type="ECO:0000256" key="1">
    <source>
        <dbReference type="SAM" id="MobiDB-lite"/>
    </source>
</evidence>
<organism evidence="2">
    <name type="scientific">Arion vulgaris</name>
    <dbReference type="NCBI Taxonomy" id="1028688"/>
    <lineage>
        <taxon>Eukaryota</taxon>
        <taxon>Metazoa</taxon>
        <taxon>Spiralia</taxon>
        <taxon>Lophotrochozoa</taxon>
        <taxon>Mollusca</taxon>
        <taxon>Gastropoda</taxon>
        <taxon>Heterobranchia</taxon>
        <taxon>Euthyneura</taxon>
        <taxon>Panpulmonata</taxon>
        <taxon>Eupulmonata</taxon>
        <taxon>Stylommatophora</taxon>
        <taxon>Helicina</taxon>
        <taxon>Arionoidea</taxon>
        <taxon>Arionidae</taxon>
        <taxon>Arion</taxon>
    </lineage>
</organism>
<reference evidence="2" key="1">
    <citation type="submission" date="2014-12" db="EMBL/GenBank/DDBJ databases">
        <title>Insight into the proteome of Arion vulgaris.</title>
        <authorList>
            <person name="Aradska J."/>
            <person name="Bulat T."/>
            <person name="Smidak R."/>
            <person name="Sarate P."/>
            <person name="Gangsoo J."/>
            <person name="Sialana F."/>
            <person name="Bilban M."/>
            <person name="Lubec G."/>
        </authorList>
    </citation>
    <scope>NUCLEOTIDE SEQUENCE</scope>
    <source>
        <tissue evidence="2">Skin</tissue>
    </source>
</reference>
<feature type="compositionally biased region" description="Polar residues" evidence="1">
    <location>
        <begin position="21"/>
        <end position="30"/>
    </location>
</feature>
<feature type="compositionally biased region" description="Polar residues" evidence="1">
    <location>
        <begin position="112"/>
        <end position="132"/>
    </location>
</feature>
<evidence type="ECO:0000313" key="2">
    <source>
        <dbReference type="EMBL" id="CEK78113.1"/>
    </source>
</evidence>
<feature type="compositionally biased region" description="Low complexity" evidence="1">
    <location>
        <begin position="1"/>
        <end position="10"/>
    </location>
</feature>
<sequence length="220" mass="23810">MSSPTPSTPSRRSKRERGDTQPGSPDSNTQTPTRRSSRSTTSTPTRSSARKTTANAASLGELSSPPSQRRRLEASRLATEVGPLDSSPIRRAAPGAEDSLITSPRGALTSEIDLSSPLNYGTPGPHSTSEGTPATGATPIRHRPDVRSDRRLRQVTIGGTDPPSETDRSETVSEGHQAGSQLVIWGTDVVVSHCKEKFNRFISRYVDVSMADDERFRHEY</sequence>
<gene>
    <name evidence="2" type="primary">ORF108337</name>
</gene>
<evidence type="ECO:0008006" key="3">
    <source>
        <dbReference type="Google" id="ProtNLM"/>
    </source>
</evidence>
<feature type="region of interest" description="Disordered" evidence="1">
    <location>
        <begin position="1"/>
        <end position="177"/>
    </location>
</feature>
<dbReference type="AlphaFoldDB" id="A0A0B7ABH6"/>
<dbReference type="EMBL" id="HACG01031248">
    <property type="protein sequence ID" value="CEK78113.1"/>
    <property type="molecule type" value="Transcribed_RNA"/>
</dbReference>
<feature type="compositionally biased region" description="Low complexity" evidence="1">
    <location>
        <begin position="31"/>
        <end position="54"/>
    </location>
</feature>
<accession>A0A0B7ABH6</accession>
<protein>
    <recommendedName>
        <fullName evidence="3">MCM N-terminal domain-containing protein</fullName>
    </recommendedName>
</protein>
<name>A0A0B7ABH6_9EUPU</name>